<feature type="transmembrane region" description="Helical" evidence="1">
    <location>
        <begin position="114"/>
        <end position="131"/>
    </location>
</feature>
<dbReference type="RefSeq" id="WP_150898110.1">
    <property type="nucleotide sequence ID" value="NZ_WAAU01000003.1"/>
</dbReference>
<evidence type="ECO:0000313" key="3">
    <source>
        <dbReference type="Proteomes" id="UP000467305"/>
    </source>
</evidence>
<keyword evidence="1" id="KW-1133">Transmembrane helix</keyword>
<keyword evidence="1" id="KW-0472">Membrane</keyword>
<organism evidence="2 3">
    <name type="scientific">Tenacibaculum aiptasiae</name>
    <dbReference type="NCBI Taxonomy" id="426481"/>
    <lineage>
        <taxon>Bacteria</taxon>
        <taxon>Pseudomonadati</taxon>
        <taxon>Bacteroidota</taxon>
        <taxon>Flavobacteriia</taxon>
        <taxon>Flavobacteriales</taxon>
        <taxon>Flavobacteriaceae</taxon>
        <taxon>Tenacibaculum</taxon>
    </lineage>
</organism>
<dbReference type="Proteomes" id="UP000467305">
    <property type="component" value="Unassembled WGS sequence"/>
</dbReference>
<keyword evidence="3" id="KW-1185">Reference proteome</keyword>
<protein>
    <submittedName>
        <fullName evidence="2">Uncharacterized protein</fullName>
    </submittedName>
</protein>
<sequence length="150" mass="17665">MLTKILLKDTIEFNGTISDLKEKINLNNKPDFKIEWSKQNELKFLSNISFGTLTMSGFPGAIDGIKGYGSLSESENGNTLIEMNTKIRIELYFALFVSLFIFFVGYISGENFPIWIYLLLPFSLLWFWFIFRIQEKRLFKKFKNYINRIE</sequence>
<dbReference type="OrthoDB" id="1364690at2"/>
<evidence type="ECO:0000313" key="2">
    <source>
        <dbReference type="EMBL" id="KAB1160481.1"/>
    </source>
</evidence>
<reference evidence="2 3" key="1">
    <citation type="submission" date="2019-09" db="EMBL/GenBank/DDBJ databases">
        <authorList>
            <person name="Cao W.R."/>
        </authorList>
    </citation>
    <scope>NUCLEOTIDE SEQUENCE [LARGE SCALE GENOMIC DNA]</scope>
    <source>
        <strain evidence="3">a4</strain>
    </source>
</reference>
<feature type="transmembrane region" description="Helical" evidence="1">
    <location>
        <begin position="91"/>
        <end position="108"/>
    </location>
</feature>
<dbReference type="AlphaFoldDB" id="A0A7J5ASZ8"/>
<evidence type="ECO:0000256" key="1">
    <source>
        <dbReference type="SAM" id="Phobius"/>
    </source>
</evidence>
<gene>
    <name evidence="2" type="ORF">F7018_00980</name>
</gene>
<keyword evidence="1" id="KW-0812">Transmembrane</keyword>
<proteinExistence type="predicted"/>
<accession>A0A7J5ASZ8</accession>
<comment type="caution">
    <text evidence="2">The sequence shown here is derived from an EMBL/GenBank/DDBJ whole genome shotgun (WGS) entry which is preliminary data.</text>
</comment>
<dbReference type="EMBL" id="WAAU01000003">
    <property type="protein sequence ID" value="KAB1160481.1"/>
    <property type="molecule type" value="Genomic_DNA"/>
</dbReference>
<name>A0A7J5ASZ8_9FLAO</name>